<dbReference type="PANTHER" id="PTHR28069:SF1">
    <property type="entry name" value="PROTEIN MSS51, MITOCHONDRIAL"/>
    <property type="match status" value="1"/>
</dbReference>
<dbReference type="Pfam" id="PF20179">
    <property type="entry name" value="MSS51_C"/>
    <property type="match status" value="1"/>
</dbReference>
<evidence type="ECO:0000313" key="4">
    <source>
        <dbReference type="Proteomes" id="UP001152797"/>
    </source>
</evidence>
<feature type="domain" description="Mitochondrial splicing suppressor 51-like C-terminal" evidence="1">
    <location>
        <begin position="30"/>
        <end position="192"/>
    </location>
</feature>
<dbReference type="Proteomes" id="UP001152797">
    <property type="component" value="Unassembled WGS sequence"/>
</dbReference>
<proteinExistence type="predicted"/>
<organism evidence="2">
    <name type="scientific">Cladocopium goreaui</name>
    <dbReference type="NCBI Taxonomy" id="2562237"/>
    <lineage>
        <taxon>Eukaryota</taxon>
        <taxon>Sar</taxon>
        <taxon>Alveolata</taxon>
        <taxon>Dinophyceae</taxon>
        <taxon>Suessiales</taxon>
        <taxon>Symbiodiniaceae</taxon>
        <taxon>Cladocopium</taxon>
    </lineage>
</organism>
<dbReference type="InterPro" id="IPR046824">
    <property type="entry name" value="Mss51-like_C"/>
</dbReference>
<name>A0A9P1DMK5_9DINO</name>
<dbReference type="EMBL" id="CAMXCT010005201">
    <property type="protein sequence ID" value="CAI4011659.1"/>
    <property type="molecule type" value="Genomic_DNA"/>
</dbReference>
<reference evidence="3 4" key="2">
    <citation type="submission" date="2024-05" db="EMBL/GenBank/DDBJ databases">
        <authorList>
            <person name="Chen Y."/>
            <person name="Shah S."/>
            <person name="Dougan E. K."/>
            <person name="Thang M."/>
            <person name="Chan C."/>
        </authorList>
    </citation>
    <scope>NUCLEOTIDE SEQUENCE [LARGE SCALE GENOMIC DNA]</scope>
</reference>
<dbReference type="AlphaFoldDB" id="A0A9P1DMK5"/>
<accession>A0A9P1DMK5</accession>
<dbReference type="EMBL" id="CAMXCT020005201">
    <property type="protein sequence ID" value="CAL1165034.1"/>
    <property type="molecule type" value="Genomic_DNA"/>
</dbReference>
<dbReference type="EMBL" id="CAMXCT030005201">
    <property type="protein sequence ID" value="CAL4798971.1"/>
    <property type="molecule type" value="Genomic_DNA"/>
</dbReference>
<evidence type="ECO:0000313" key="3">
    <source>
        <dbReference type="EMBL" id="CAL4798971.1"/>
    </source>
</evidence>
<reference evidence="2" key="1">
    <citation type="submission" date="2022-10" db="EMBL/GenBank/DDBJ databases">
        <authorList>
            <person name="Chen Y."/>
            <person name="Dougan E. K."/>
            <person name="Chan C."/>
            <person name="Rhodes N."/>
            <person name="Thang M."/>
        </authorList>
    </citation>
    <scope>NUCLEOTIDE SEQUENCE</scope>
</reference>
<gene>
    <name evidence="2" type="ORF">C1SCF055_LOCUS36797</name>
</gene>
<sequence length="301" mass="33276">MLSGPLQEYFAQRSFAPKNRAACTSALSVPLTILDALRRFELPLGEVVRIDLVGSRKLELSEIQLLYQELCRAFELQHLELRLVGPELPEIPQGDAGAFRIDNLRITFYRMFYQDFLSALGPPHMAVAFHAGIHEYDSWSPALYSLIQLRVPTVITGYSLADISKGLQAMRSKGINPSLLYQGVNSFASCERLRVDEVLCQLSLVPEQLDTPKLKRLQAQVDAAGATLGPDRLGGSLGQLGPGRIGIIARRPDGTDGIVRGRWEGGRSRSGEHQQLALPLPWLGAPGTGKVRIRWWHSFLG</sequence>
<keyword evidence="4" id="KW-1185">Reference proteome</keyword>
<protein>
    <submittedName>
        <fullName evidence="3">Mitochondrial splicing suppressor 51-like C-terminal domain-containing protein</fullName>
    </submittedName>
</protein>
<dbReference type="OrthoDB" id="432970at2759"/>
<dbReference type="PANTHER" id="PTHR28069">
    <property type="entry name" value="GH20023P"/>
    <property type="match status" value="1"/>
</dbReference>
<evidence type="ECO:0000313" key="2">
    <source>
        <dbReference type="EMBL" id="CAI4011659.1"/>
    </source>
</evidence>
<comment type="caution">
    <text evidence="2">The sequence shown here is derived from an EMBL/GenBank/DDBJ whole genome shotgun (WGS) entry which is preliminary data.</text>
</comment>
<evidence type="ECO:0000259" key="1">
    <source>
        <dbReference type="Pfam" id="PF20179"/>
    </source>
</evidence>